<keyword evidence="6 8" id="KW-0325">Glycoprotein</keyword>
<dbReference type="InterPro" id="IPR004159">
    <property type="entry name" value="Put_SAM_MeTrfase"/>
</dbReference>
<dbReference type="GO" id="GO:0032259">
    <property type="term" value="P:methylation"/>
    <property type="evidence" value="ECO:0007669"/>
    <property type="project" value="UniProtKB-KW"/>
</dbReference>
<keyword evidence="3 8" id="KW-0489">Methyltransferase</keyword>
<dbReference type="GO" id="GO:0008168">
    <property type="term" value="F:methyltransferase activity"/>
    <property type="evidence" value="ECO:0007669"/>
    <property type="project" value="UniProtKB-UniRule"/>
</dbReference>
<evidence type="ECO:0000256" key="3">
    <source>
        <dbReference type="ARBA" id="ARBA00022603"/>
    </source>
</evidence>
<keyword evidence="4 8" id="KW-0808">Transferase</keyword>
<proteinExistence type="inferred from homology"/>
<comment type="similarity">
    <text evidence="2 8">Belongs to the methyltransferase superfamily.</text>
</comment>
<evidence type="ECO:0000256" key="4">
    <source>
        <dbReference type="ARBA" id="ARBA00022679"/>
    </source>
</evidence>
<protein>
    <recommendedName>
        <fullName evidence="8">Methyltransferase</fullName>
        <ecNumber evidence="8">2.1.1.-</ecNumber>
    </recommendedName>
</protein>
<dbReference type="GO" id="GO:0016020">
    <property type="term" value="C:membrane"/>
    <property type="evidence" value="ECO:0007669"/>
    <property type="project" value="UniProtKB-SubCell"/>
</dbReference>
<organism evidence="9 10">
    <name type="scientific">Citrus sinensis</name>
    <name type="common">Sweet orange</name>
    <name type="synonym">Citrus aurantium var. sinensis</name>
    <dbReference type="NCBI Taxonomy" id="2711"/>
    <lineage>
        <taxon>Eukaryota</taxon>
        <taxon>Viridiplantae</taxon>
        <taxon>Streptophyta</taxon>
        <taxon>Embryophyta</taxon>
        <taxon>Tracheophyta</taxon>
        <taxon>Spermatophyta</taxon>
        <taxon>Magnoliopsida</taxon>
        <taxon>eudicotyledons</taxon>
        <taxon>Gunneridae</taxon>
        <taxon>Pentapetalae</taxon>
        <taxon>rosids</taxon>
        <taxon>malvids</taxon>
        <taxon>Sapindales</taxon>
        <taxon>Rutaceae</taxon>
        <taxon>Aurantioideae</taxon>
        <taxon>Citrus</taxon>
    </lineage>
</organism>
<reference evidence="9 10" key="1">
    <citation type="submission" date="2014-04" db="EMBL/GenBank/DDBJ databases">
        <authorList>
            <consortium name="International Citrus Genome Consortium"/>
            <person name="Gmitter F."/>
            <person name="Chen C."/>
            <person name="Farmerie W."/>
            <person name="Harkins T."/>
            <person name="Desany B."/>
            <person name="Mohiuddin M."/>
            <person name="Kodira C."/>
            <person name="Borodovsky M."/>
            <person name="Lomsadze A."/>
            <person name="Burns P."/>
            <person name="Jenkins J."/>
            <person name="Prochnik S."/>
            <person name="Shu S."/>
            <person name="Chapman J."/>
            <person name="Pitluck S."/>
            <person name="Schmutz J."/>
            <person name="Rokhsar D."/>
        </authorList>
    </citation>
    <scope>NUCLEOTIDE SEQUENCE</scope>
</reference>
<sequence>MHKVPVDKSKRGSRWPLQWPLRLEKPPYWLNSEAGVYGKAAPEDFTADYQHWKNVVSKSYLNGMGINWSFVRNVMDMRAVYGGFAAALKDLKVWVMNVVPIESPDTLPIIYERGLFGLYHDWCESFNTYPRTYDLLHADHLFSTIKKRCSLKAVVAEVDRILRPDGNLILRDDAETIVEVEDLVKSLHWDVRMIYTNDNQGMLCVHKTYWRPKETETILSAMM</sequence>
<evidence type="ECO:0000256" key="8">
    <source>
        <dbReference type="RuleBase" id="RU366043"/>
    </source>
</evidence>
<dbReference type="GO" id="GO:0012505">
    <property type="term" value="C:endomembrane system"/>
    <property type="evidence" value="ECO:0007669"/>
    <property type="project" value="UniProtKB-SubCell"/>
</dbReference>
<dbReference type="Pfam" id="PF03141">
    <property type="entry name" value="Methyltransf_29"/>
    <property type="match status" value="1"/>
</dbReference>
<dbReference type="PANTHER" id="PTHR10108:SF1141">
    <property type="entry name" value="METHYLTRANSFERASE PMT24-RELATED"/>
    <property type="match status" value="1"/>
</dbReference>
<evidence type="ECO:0000256" key="6">
    <source>
        <dbReference type="ARBA" id="ARBA00023180"/>
    </source>
</evidence>
<dbReference type="EC" id="2.1.1.-" evidence="8"/>
<evidence type="ECO:0000256" key="1">
    <source>
        <dbReference type="ARBA" id="ARBA00004606"/>
    </source>
</evidence>
<dbReference type="Proteomes" id="UP000027120">
    <property type="component" value="Unassembled WGS sequence"/>
</dbReference>
<evidence type="ECO:0000256" key="2">
    <source>
        <dbReference type="ARBA" id="ARBA00008361"/>
    </source>
</evidence>
<dbReference type="PANTHER" id="PTHR10108">
    <property type="entry name" value="SAM-DEPENDENT METHYLTRANSFERASE"/>
    <property type="match status" value="1"/>
</dbReference>
<comment type="subcellular location">
    <subcellularLocation>
        <location evidence="7">Endomembrane system</location>
        <topology evidence="7">Single-pass membrane protein</topology>
    </subcellularLocation>
    <subcellularLocation>
        <location evidence="1 8">Membrane</location>
        <topology evidence="1 8">Single-pass type II membrane protein</topology>
    </subcellularLocation>
</comment>
<dbReference type="AlphaFoldDB" id="A0A067DDF3"/>
<gene>
    <name evidence="9" type="ORF">CISIN_1g027471mg</name>
</gene>
<keyword evidence="10" id="KW-1185">Reference proteome</keyword>
<dbReference type="InterPro" id="IPR029063">
    <property type="entry name" value="SAM-dependent_MTases_sf"/>
</dbReference>
<evidence type="ECO:0000256" key="5">
    <source>
        <dbReference type="ARBA" id="ARBA00022968"/>
    </source>
</evidence>
<accession>A0A067DDF3</accession>
<keyword evidence="5 8" id="KW-0735">Signal-anchor</keyword>
<name>A0A067DDF3_CITSI</name>
<dbReference type="EMBL" id="KK793583">
    <property type="protein sequence ID" value="KDO36646.1"/>
    <property type="molecule type" value="Genomic_DNA"/>
</dbReference>
<evidence type="ECO:0000313" key="9">
    <source>
        <dbReference type="EMBL" id="KDO36646.1"/>
    </source>
</evidence>
<keyword evidence="5 8" id="KW-0812">Transmembrane</keyword>
<evidence type="ECO:0000313" key="10">
    <source>
        <dbReference type="Proteomes" id="UP000027120"/>
    </source>
</evidence>
<dbReference type="STRING" id="2711.A0A067DDF3"/>
<dbReference type="SUPFAM" id="SSF53335">
    <property type="entry name" value="S-adenosyl-L-methionine-dependent methyltransferases"/>
    <property type="match status" value="1"/>
</dbReference>
<evidence type="ECO:0000256" key="7">
    <source>
        <dbReference type="ARBA" id="ARBA00037847"/>
    </source>
</evidence>